<keyword evidence="3" id="KW-1185">Reference proteome</keyword>
<evidence type="ECO:0000313" key="2">
    <source>
        <dbReference type="EMBL" id="KAJ7387559.1"/>
    </source>
</evidence>
<feature type="signal peptide" evidence="1">
    <location>
        <begin position="1"/>
        <end position="25"/>
    </location>
</feature>
<gene>
    <name evidence="2" type="ORF">OS493_000890</name>
</gene>
<accession>A0A9W9ZUT8</accession>
<feature type="chain" id="PRO_5040995463" evidence="1">
    <location>
        <begin position="26"/>
        <end position="218"/>
    </location>
</feature>
<organism evidence="2 3">
    <name type="scientific">Desmophyllum pertusum</name>
    <dbReference type="NCBI Taxonomy" id="174260"/>
    <lineage>
        <taxon>Eukaryota</taxon>
        <taxon>Metazoa</taxon>
        <taxon>Cnidaria</taxon>
        <taxon>Anthozoa</taxon>
        <taxon>Hexacorallia</taxon>
        <taxon>Scleractinia</taxon>
        <taxon>Caryophylliina</taxon>
        <taxon>Caryophylliidae</taxon>
        <taxon>Desmophyllum</taxon>
    </lineage>
</organism>
<dbReference type="Proteomes" id="UP001163046">
    <property type="component" value="Unassembled WGS sequence"/>
</dbReference>
<sequence length="218" mass="25103">MWTIVKPRILHAFLFLLELTSRVRGTWGIRLRIGALYNKDTESLYSVLDDVFKHGLPRMLTMNDYRLVLTPLNVDRKDLLSREVASSLSSVVSIIDLACKDEKAFALSSLLRVPLIKVDAIEDETPHKYAMSVRPSYRVVSKALFDVMDFYSSSFKKVAVVYDARKSRQASIFYAEARKWPKFNAEMMPELPLDNEYKMREALTALLKSHIKQVIPLQ</sequence>
<keyword evidence="1" id="KW-0732">Signal</keyword>
<reference evidence="2" key="1">
    <citation type="submission" date="2023-01" db="EMBL/GenBank/DDBJ databases">
        <title>Genome assembly of the deep-sea coral Lophelia pertusa.</title>
        <authorList>
            <person name="Herrera S."/>
            <person name="Cordes E."/>
        </authorList>
    </citation>
    <scope>NUCLEOTIDE SEQUENCE</scope>
    <source>
        <strain evidence="2">USNM1676648</strain>
        <tissue evidence="2">Polyp</tissue>
    </source>
</reference>
<proteinExistence type="predicted"/>
<dbReference type="AlphaFoldDB" id="A0A9W9ZUT8"/>
<dbReference type="Gene3D" id="3.40.50.2300">
    <property type="match status" value="1"/>
</dbReference>
<evidence type="ECO:0000256" key="1">
    <source>
        <dbReference type="SAM" id="SignalP"/>
    </source>
</evidence>
<comment type="caution">
    <text evidence="2">The sequence shown here is derived from an EMBL/GenBank/DDBJ whole genome shotgun (WGS) entry which is preliminary data.</text>
</comment>
<evidence type="ECO:0000313" key="3">
    <source>
        <dbReference type="Proteomes" id="UP001163046"/>
    </source>
</evidence>
<protein>
    <submittedName>
        <fullName evidence="2">Uncharacterized protein</fullName>
    </submittedName>
</protein>
<dbReference type="EMBL" id="MU825873">
    <property type="protein sequence ID" value="KAJ7387559.1"/>
    <property type="molecule type" value="Genomic_DNA"/>
</dbReference>
<name>A0A9W9ZUT8_9CNID</name>
<dbReference type="OrthoDB" id="5988267at2759"/>